<dbReference type="SUPFAM" id="SSF48150">
    <property type="entry name" value="DNA-glycosylase"/>
    <property type="match status" value="1"/>
</dbReference>
<dbReference type="FunFam" id="1.10.340.30:FF:000004">
    <property type="entry name" value="DNA-3-methyladenine glycosylase II"/>
    <property type="match status" value="1"/>
</dbReference>
<protein>
    <submittedName>
        <fullName evidence="6">3-methyladenine DNA glycosylase</fullName>
    </submittedName>
</protein>
<dbReference type="GO" id="GO:0032131">
    <property type="term" value="F:alkylated DNA binding"/>
    <property type="evidence" value="ECO:0007669"/>
    <property type="project" value="TreeGrafter"/>
</dbReference>
<comment type="similarity">
    <text evidence="1">Belongs to the alkylbase DNA glycosidase AlkA family.</text>
</comment>
<reference evidence="6" key="2">
    <citation type="submission" date="2021-02" db="EMBL/GenBank/DDBJ databases">
        <title>Aspergillus luchuensis mut. kawachii IFO 4304 genome sequence.</title>
        <authorList>
            <person name="Mori K."/>
            <person name="Kadooka C."/>
            <person name="Goto M."/>
            <person name="Futagami T."/>
        </authorList>
    </citation>
    <scope>NUCLEOTIDE SEQUENCE</scope>
    <source>
        <strain evidence="6">IFO 4308</strain>
    </source>
</reference>
<dbReference type="InterPro" id="IPR011257">
    <property type="entry name" value="DNA_glycosylase"/>
</dbReference>
<dbReference type="PANTHER" id="PTHR43003">
    <property type="entry name" value="DNA-3-METHYLADENINE GLYCOSYLASE"/>
    <property type="match status" value="1"/>
</dbReference>
<dbReference type="GO" id="GO:0006307">
    <property type="term" value="P:DNA alkylation repair"/>
    <property type="evidence" value="ECO:0007669"/>
    <property type="project" value="TreeGrafter"/>
</dbReference>
<dbReference type="GeneID" id="64962131"/>
<dbReference type="AlphaFoldDB" id="A0A7R7WDV2"/>
<reference evidence="6" key="1">
    <citation type="submission" date="2021-01" db="EMBL/GenBank/DDBJ databases">
        <authorList>
            <consortium name="Aspergillus luchuensis mut. kawachii IFO 4304 genome sequencing consortium"/>
            <person name="Kazuki M."/>
            <person name="Futagami T."/>
        </authorList>
    </citation>
    <scope>NUCLEOTIDE SEQUENCE</scope>
    <source>
        <strain evidence="6">IFO 4308</strain>
    </source>
</reference>
<dbReference type="InterPro" id="IPR051912">
    <property type="entry name" value="Alkylbase_DNA_Glycosylase/TA"/>
</dbReference>
<dbReference type="Proteomes" id="UP000661280">
    <property type="component" value="Chromosome 5"/>
</dbReference>
<dbReference type="PANTHER" id="PTHR43003:SF5">
    <property type="entry name" value="DNA-3-METHYLADENINE GLYCOSYLASE"/>
    <property type="match status" value="1"/>
</dbReference>
<keyword evidence="3" id="KW-0234">DNA repair</keyword>
<name>A0A7R7WDV2_ASPKA</name>
<dbReference type="GO" id="GO:0032993">
    <property type="term" value="C:protein-DNA complex"/>
    <property type="evidence" value="ECO:0007669"/>
    <property type="project" value="TreeGrafter"/>
</dbReference>
<dbReference type="OrthoDB" id="415889at2759"/>
<dbReference type="GO" id="GO:0008725">
    <property type="term" value="F:DNA-3-methyladenine glycosylase activity"/>
    <property type="evidence" value="ECO:0007669"/>
    <property type="project" value="TreeGrafter"/>
</dbReference>
<feature type="compositionally biased region" description="Low complexity" evidence="4">
    <location>
        <begin position="84"/>
        <end position="119"/>
    </location>
</feature>
<accession>A0A7R7WDV2</accession>
<evidence type="ECO:0000256" key="4">
    <source>
        <dbReference type="SAM" id="MobiDB-lite"/>
    </source>
</evidence>
<feature type="compositionally biased region" description="Low complexity" evidence="4">
    <location>
        <begin position="11"/>
        <end position="27"/>
    </location>
</feature>
<proteinExistence type="inferred from homology"/>
<sequence>MMTLRRSARLTAASVSKNNSTTSSSSTIPHLQPRTQTKRAASRTTNGVSKTRKPAAAARGKKAQLNANPKLDQASPLTDAPTTSSSHSNNSRQSPNTTTTTTTTTNNIWDPIPTPSSRTTPPPLDRPVEPHHTNATLLTPHGSSLVAYPPGTDADASPSKTGRPRPTATTGTLLEQAAAHLIATDPRLESLIREHPCPLFTPEGLAEEIDPFRSLVSSIIGQQVSGAAAKSIRDKFVALFNTNTNDNKKDENGGTIRTSFFPTPEDIIKKDITTLRTAGLSQRKAEYIHGLSEKFANGELSARMLLNASDEELVEKLTAVRGLGKWSVEMFACFALKRIDVFSTGDLGVQYVPFFLLSVGGDGCDGWMLTCCRRGCAVFVGKDVNKLKGKGGGKFKYMPEKDMLELAAKFAPYRYVVFFDFFHRVVV</sequence>
<feature type="domain" description="HhH-GPD" evidence="5">
    <location>
        <begin position="220"/>
        <end position="374"/>
    </location>
</feature>
<dbReference type="GO" id="GO:0043916">
    <property type="term" value="F:DNA-7-methylguanine glycosylase activity"/>
    <property type="evidence" value="ECO:0007669"/>
    <property type="project" value="TreeGrafter"/>
</dbReference>
<evidence type="ECO:0000259" key="5">
    <source>
        <dbReference type="SMART" id="SM00478"/>
    </source>
</evidence>
<dbReference type="EMBL" id="AP024429">
    <property type="protein sequence ID" value="BCS00810.1"/>
    <property type="molecule type" value="Genomic_DNA"/>
</dbReference>
<dbReference type="Gene3D" id="1.10.1670.40">
    <property type="match status" value="1"/>
</dbReference>
<keyword evidence="7" id="KW-1185">Reference proteome</keyword>
<evidence type="ECO:0000256" key="1">
    <source>
        <dbReference type="ARBA" id="ARBA00010817"/>
    </source>
</evidence>
<evidence type="ECO:0000313" key="7">
    <source>
        <dbReference type="Proteomes" id="UP000661280"/>
    </source>
</evidence>
<dbReference type="RefSeq" id="XP_041544572.1">
    <property type="nucleotide sequence ID" value="XM_041691048.1"/>
</dbReference>
<dbReference type="Pfam" id="PF00730">
    <property type="entry name" value="HhH-GPD"/>
    <property type="match status" value="1"/>
</dbReference>
<dbReference type="SMART" id="SM00478">
    <property type="entry name" value="ENDO3c"/>
    <property type="match status" value="1"/>
</dbReference>
<dbReference type="GO" id="GO:0005634">
    <property type="term" value="C:nucleus"/>
    <property type="evidence" value="ECO:0007669"/>
    <property type="project" value="TreeGrafter"/>
</dbReference>
<keyword evidence="2" id="KW-0227">DNA damage</keyword>
<evidence type="ECO:0000256" key="2">
    <source>
        <dbReference type="ARBA" id="ARBA00022763"/>
    </source>
</evidence>
<dbReference type="Gene3D" id="1.10.340.30">
    <property type="entry name" value="Hypothetical protein, domain 2"/>
    <property type="match status" value="1"/>
</dbReference>
<organism evidence="6 7">
    <name type="scientific">Aspergillus kawachii</name>
    <name type="common">White koji mold</name>
    <name type="synonym">Aspergillus awamori var. kawachi</name>
    <dbReference type="NCBI Taxonomy" id="1069201"/>
    <lineage>
        <taxon>Eukaryota</taxon>
        <taxon>Fungi</taxon>
        <taxon>Dikarya</taxon>
        <taxon>Ascomycota</taxon>
        <taxon>Pezizomycotina</taxon>
        <taxon>Eurotiomycetes</taxon>
        <taxon>Eurotiomycetidae</taxon>
        <taxon>Eurotiales</taxon>
        <taxon>Aspergillaceae</taxon>
        <taxon>Aspergillus</taxon>
        <taxon>Aspergillus subgen. Circumdati</taxon>
    </lineage>
</organism>
<feature type="region of interest" description="Disordered" evidence="4">
    <location>
        <begin position="1"/>
        <end position="167"/>
    </location>
</feature>
<dbReference type="CDD" id="cd00056">
    <property type="entry name" value="ENDO3c"/>
    <property type="match status" value="1"/>
</dbReference>
<dbReference type="GO" id="GO:0006285">
    <property type="term" value="P:base-excision repair, AP site formation"/>
    <property type="evidence" value="ECO:0007669"/>
    <property type="project" value="TreeGrafter"/>
</dbReference>
<evidence type="ECO:0000256" key="3">
    <source>
        <dbReference type="ARBA" id="ARBA00023204"/>
    </source>
</evidence>
<dbReference type="KEGG" id="aluc:AKAW2_51151A"/>
<dbReference type="InterPro" id="IPR003265">
    <property type="entry name" value="HhH-GPD_domain"/>
</dbReference>
<evidence type="ECO:0000313" key="6">
    <source>
        <dbReference type="EMBL" id="BCS00810.1"/>
    </source>
</evidence>
<gene>
    <name evidence="6" type="primary">MAG1</name>
    <name evidence="6" type="ORF">AKAW2_51151A</name>
</gene>